<reference evidence="3" key="2">
    <citation type="submission" date="2011-02" db="EMBL/GenBank/DDBJ databases">
        <title>The complete genome of Fluviicola taffensis DSM 16823.</title>
        <authorList>
            <consortium name="US DOE Joint Genome Institute (JGI-PGF)"/>
            <person name="Lucas S."/>
            <person name="Copeland A."/>
            <person name="Lapidus A."/>
            <person name="Bruce D."/>
            <person name="Goodwin L."/>
            <person name="Pitluck S."/>
            <person name="Kyrpides N."/>
            <person name="Mavromatis K."/>
            <person name="Ivanova N."/>
            <person name="Mikhailova N."/>
            <person name="Pagani I."/>
            <person name="Chertkov O."/>
            <person name="Detter J.C."/>
            <person name="Han C."/>
            <person name="Tapia R."/>
            <person name="Land M."/>
            <person name="Hauser L."/>
            <person name="Markowitz V."/>
            <person name="Cheng J.-F."/>
            <person name="Hugenholtz P."/>
            <person name="Woyke T."/>
            <person name="Wu D."/>
            <person name="Tindall B."/>
            <person name="Pomrenke H.G."/>
            <person name="Brambilla E."/>
            <person name="Klenk H.-P."/>
            <person name="Eisen J.A."/>
        </authorList>
    </citation>
    <scope>NUCLEOTIDE SEQUENCE [LARGE SCALE GENOMIC DNA]</scope>
    <source>
        <strain evidence="3">DSM 16823 / RW262 / RW262</strain>
    </source>
</reference>
<sequence length="208" mass="24637" precursor="true">MKRIILALFLIMIFASCRQNSKPLNEDFSAVCFLDSGDKVEVGSGVFMNPPKIHSILFVYHDSVFQVQIKNKKSSYFYLKCRKTPKDSLLSLFSIYGKTTLKEQLKNKEETNCSSSCAPECYFLFKNSKKINFGIFYYHDYSEWTRRFGQNEVKLNPNQFPSIYQTIYHTLNSKHWDYFMSNDYYYKAIRTYRHVEFTNDSNISYKAK</sequence>
<dbReference type="EMBL" id="CP002542">
    <property type="protein sequence ID" value="AEA44853.1"/>
    <property type="molecule type" value="Genomic_DNA"/>
</dbReference>
<evidence type="ECO:0000313" key="3">
    <source>
        <dbReference type="Proteomes" id="UP000007463"/>
    </source>
</evidence>
<feature type="signal peptide" evidence="1">
    <location>
        <begin position="1"/>
        <end position="21"/>
    </location>
</feature>
<dbReference type="OrthoDB" id="9837030at2"/>
<evidence type="ECO:0008006" key="4">
    <source>
        <dbReference type="Google" id="ProtNLM"/>
    </source>
</evidence>
<feature type="chain" id="PRO_5003278617" description="Lipoprotein" evidence="1">
    <location>
        <begin position="22"/>
        <end position="208"/>
    </location>
</feature>
<dbReference type="Proteomes" id="UP000007463">
    <property type="component" value="Chromosome"/>
</dbReference>
<dbReference type="STRING" id="755732.Fluta_2874"/>
<evidence type="ECO:0000256" key="1">
    <source>
        <dbReference type="SAM" id="SignalP"/>
    </source>
</evidence>
<organism evidence="2 3">
    <name type="scientific">Fluviicola taffensis (strain DSM 16823 / NCIMB 13979 / RW262)</name>
    <dbReference type="NCBI Taxonomy" id="755732"/>
    <lineage>
        <taxon>Bacteria</taxon>
        <taxon>Pseudomonadati</taxon>
        <taxon>Bacteroidota</taxon>
        <taxon>Flavobacteriia</taxon>
        <taxon>Flavobacteriales</taxon>
        <taxon>Crocinitomicaceae</taxon>
        <taxon>Fluviicola</taxon>
    </lineage>
</organism>
<dbReference type="RefSeq" id="WP_013687622.1">
    <property type="nucleotide sequence ID" value="NC_015321.1"/>
</dbReference>
<name>F2IHS5_FLUTR</name>
<keyword evidence="3" id="KW-1185">Reference proteome</keyword>
<reference evidence="2 3" key="1">
    <citation type="journal article" date="2011" name="Stand. Genomic Sci.">
        <title>Complete genome sequence of the gliding freshwater bacterium Fluviicola taffensis type strain (RW262).</title>
        <authorList>
            <person name="Woyke T."/>
            <person name="Chertkov O."/>
            <person name="Lapidus A."/>
            <person name="Nolan M."/>
            <person name="Lucas S."/>
            <person name="Del Rio T.G."/>
            <person name="Tice H."/>
            <person name="Cheng J.F."/>
            <person name="Tapia R."/>
            <person name="Han C."/>
            <person name="Goodwin L."/>
            <person name="Pitluck S."/>
            <person name="Liolios K."/>
            <person name="Pagani I."/>
            <person name="Ivanova N."/>
            <person name="Huntemann M."/>
            <person name="Mavromatis K."/>
            <person name="Mikhailova N."/>
            <person name="Pati A."/>
            <person name="Chen A."/>
            <person name="Palaniappan K."/>
            <person name="Land M."/>
            <person name="Hauser L."/>
            <person name="Brambilla E.M."/>
            <person name="Rohde M."/>
            <person name="Mwirichia R."/>
            <person name="Sikorski J."/>
            <person name="Tindall B.J."/>
            <person name="Goker M."/>
            <person name="Bristow J."/>
            <person name="Eisen J.A."/>
            <person name="Markowitz V."/>
            <person name="Hugenholtz P."/>
            <person name="Klenk H.P."/>
            <person name="Kyrpides N.C."/>
        </authorList>
    </citation>
    <scope>NUCLEOTIDE SEQUENCE [LARGE SCALE GENOMIC DNA]</scope>
    <source>
        <strain evidence="3">DSM 16823 / RW262 / RW262</strain>
    </source>
</reference>
<dbReference type="KEGG" id="fte:Fluta_2874"/>
<evidence type="ECO:0000313" key="2">
    <source>
        <dbReference type="EMBL" id="AEA44853.1"/>
    </source>
</evidence>
<dbReference type="HOGENOM" id="CLU_1319372_0_0_10"/>
<gene>
    <name evidence="2" type="ordered locus">Fluta_2874</name>
</gene>
<proteinExistence type="predicted"/>
<keyword evidence="1" id="KW-0732">Signal</keyword>
<protein>
    <recommendedName>
        <fullName evidence="4">Lipoprotein</fullName>
    </recommendedName>
</protein>
<dbReference type="AlphaFoldDB" id="F2IHS5"/>
<accession>F2IHS5</accession>
<dbReference type="PROSITE" id="PS51257">
    <property type="entry name" value="PROKAR_LIPOPROTEIN"/>
    <property type="match status" value="1"/>
</dbReference>